<reference evidence="1 4" key="2">
    <citation type="submission" date="2020-08" db="EMBL/GenBank/DDBJ databases">
        <title>Genomic Encyclopedia of Type Strains, Phase IV (KMG-IV): sequencing the most valuable type-strain genomes for metagenomic binning, comparative biology and taxonomic classification.</title>
        <authorList>
            <person name="Goeker M."/>
        </authorList>
    </citation>
    <scope>NUCLEOTIDE SEQUENCE [LARGE SCALE GENOMIC DNA]</scope>
    <source>
        <strain evidence="1 4">DSM 11525</strain>
    </source>
</reference>
<keyword evidence="3" id="KW-1185">Reference proteome</keyword>
<organism evidence="1 4">
    <name type="scientific">Microbulbifer hydrolyticus</name>
    <dbReference type="NCBI Taxonomy" id="48074"/>
    <lineage>
        <taxon>Bacteria</taxon>
        <taxon>Pseudomonadati</taxon>
        <taxon>Pseudomonadota</taxon>
        <taxon>Gammaproteobacteria</taxon>
        <taxon>Cellvibrionales</taxon>
        <taxon>Microbulbiferaceae</taxon>
        <taxon>Microbulbifer</taxon>
    </lineage>
</organism>
<name>A0A6P1TDH1_9GAMM</name>
<evidence type="ECO:0000313" key="4">
    <source>
        <dbReference type="Proteomes" id="UP000563601"/>
    </source>
</evidence>
<sequence length="49" mass="5620">MWENYLLFLRELLSYLGIKKLSVESPPTKDRIIYKVLAGEGACDTDICL</sequence>
<dbReference type="RefSeq" id="WP_161858917.1">
    <property type="nucleotide sequence ID" value="NZ_CP047491.1"/>
</dbReference>
<dbReference type="EMBL" id="CP047491">
    <property type="protein sequence ID" value="QHQ39600.1"/>
    <property type="molecule type" value="Genomic_DNA"/>
</dbReference>
<gene>
    <name evidence="2" type="ORF">GTQ55_11805</name>
    <name evidence="1" type="ORF">HNQ53_000045</name>
</gene>
<evidence type="ECO:0000313" key="2">
    <source>
        <dbReference type="EMBL" id="QHQ39600.1"/>
    </source>
</evidence>
<proteinExistence type="predicted"/>
<evidence type="ECO:0000313" key="1">
    <source>
        <dbReference type="EMBL" id="MBB5209857.1"/>
    </source>
</evidence>
<reference evidence="2 3" key="1">
    <citation type="submission" date="2020-01" db="EMBL/GenBank/DDBJ databases">
        <title>The possibility of degradation of plastic by Microbulbifer hydrolyticus IRE-31.</title>
        <authorList>
            <person name="Liu L."/>
        </authorList>
    </citation>
    <scope>NUCLEOTIDE SEQUENCE [LARGE SCALE GENOMIC DNA]</scope>
    <source>
        <strain evidence="2 3">IRE-31</strain>
    </source>
</reference>
<accession>A0A6P1TDH1</accession>
<evidence type="ECO:0000313" key="3">
    <source>
        <dbReference type="Proteomes" id="UP000464675"/>
    </source>
</evidence>
<dbReference type="AlphaFoldDB" id="A0A6P1TDH1"/>
<dbReference type="Proteomes" id="UP000563601">
    <property type="component" value="Unassembled WGS sequence"/>
</dbReference>
<dbReference type="EMBL" id="JACHHR010000001">
    <property type="protein sequence ID" value="MBB5209857.1"/>
    <property type="molecule type" value="Genomic_DNA"/>
</dbReference>
<dbReference type="Proteomes" id="UP000464675">
    <property type="component" value="Chromosome"/>
</dbReference>
<protein>
    <submittedName>
        <fullName evidence="1">Uncharacterized protein</fullName>
    </submittedName>
</protein>